<reference evidence="9 10" key="1">
    <citation type="journal article" date="2007" name="Proc. Natl. Acad. Sci. U.S.A.">
        <title>Independent sorting-out of thousands of duplicated gene pairs in two yeast species descended from a whole-genome duplication.</title>
        <authorList>
            <person name="Scannell D.R."/>
            <person name="Frank A.C."/>
            <person name="Conant G.C."/>
            <person name="Byrne K.P."/>
            <person name="Woolfit M."/>
            <person name="Wolfe K.H."/>
        </authorList>
    </citation>
    <scope>NUCLEOTIDE SEQUENCE [LARGE SCALE GENOMIC DNA]</scope>
    <source>
        <strain evidence="10">ATCC 22028 / DSM 70294 / BCRC 21397 / CBS 2163 / NBRC 10782 / NRRL Y-8283 / UCD 57-17</strain>
    </source>
</reference>
<comment type="function">
    <text evidence="6">Clathrin is the major protein of the polyhedral coat of coated pits and vesicles.</text>
</comment>
<feature type="compositionally biased region" description="Basic and acidic residues" evidence="8">
    <location>
        <begin position="79"/>
        <end position="98"/>
    </location>
</feature>
<dbReference type="GO" id="GO:0045807">
    <property type="term" value="P:positive regulation of endocytosis"/>
    <property type="evidence" value="ECO:0007669"/>
    <property type="project" value="EnsemblFungi"/>
</dbReference>
<dbReference type="GO" id="GO:0032050">
    <property type="term" value="F:clathrin heavy chain binding"/>
    <property type="evidence" value="ECO:0007669"/>
    <property type="project" value="TreeGrafter"/>
</dbReference>
<keyword evidence="5 6" id="KW-0968">Cytoplasmic vesicle</keyword>
<proteinExistence type="inferred from homology"/>
<dbReference type="PhylomeDB" id="A7TKD6"/>
<evidence type="ECO:0000313" key="10">
    <source>
        <dbReference type="Proteomes" id="UP000000267"/>
    </source>
</evidence>
<comment type="subcellular location">
    <subcellularLocation>
        <location evidence="1 6">Cytoplasmic vesicle membrane</location>
        <topology evidence="1 6">Peripheral membrane protein</topology>
        <orientation evidence="1 6">Cytoplasmic side</orientation>
    </subcellularLocation>
    <subcellularLocation>
        <location evidence="6">Membrane</location>
        <location evidence="6">Coated pit</location>
        <topology evidence="6">Peripheral membrane protein</topology>
        <orientation evidence="6">Cytoplasmic side</orientation>
    </subcellularLocation>
    <text evidence="6">Cytoplasmic face of coated pits and vesicles.</text>
</comment>
<organism evidence="10">
    <name type="scientific">Vanderwaltozyma polyspora (strain ATCC 22028 / DSM 70294 / BCRC 21397 / CBS 2163 / NBRC 10782 / NRRL Y-8283 / UCD 57-17)</name>
    <name type="common">Kluyveromyces polysporus</name>
    <dbReference type="NCBI Taxonomy" id="436907"/>
    <lineage>
        <taxon>Eukaryota</taxon>
        <taxon>Fungi</taxon>
        <taxon>Dikarya</taxon>
        <taxon>Ascomycota</taxon>
        <taxon>Saccharomycotina</taxon>
        <taxon>Saccharomycetes</taxon>
        <taxon>Saccharomycetales</taxon>
        <taxon>Saccharomycetaceae</taxon>
        <taxon>Vanderwaltozyma</taxon>
    </lineage>
</organism>
<dbReference type="HOGENOM" id="CLU_069856_2_0_1"/>
<feature type="coiled-coil region" evidence="7">
    <location>
        <begin position="117"/>
        <end position="144"/>
    </location>
</feature>
<keyword evidence="10" id="KW-1185">Reference proteome</keyword>
<evidence type="ECO:0000256" key="3">
    <source>
        <dbReference type="ARBA" id="ARBA00023136"/>
    </source>
</evidence>
<keyword evidence="7" id="KW-0175">Coiled coil</keyword>
<comment type="similarity">
    <text evidence="2 6">Belongs to the clathrin light chain family.</text>
</comment>
<keyword evidence="4 6" id="KW-0168">Coated pit</keyword>
<dbReference type="GO" id="GO:0006886">
    <property type="term" value="P:intracellular protein transport"/>
    <property type="evidence" value="ECO:0007669"/>
    <property type="project" value="InterPro"/>
</dbReference>
<evidence type="ECO:0000256" key="7">
    <source>
        <dbReference type="SAM" id="Coils"/>
    </source>
</evidence>
<sequence>MSEESLPVEQIQEGTVENDTVEDFEKQFPDVDNVGVAANSQSELAEDDFAAPQSAVAEGSVDEEAPKYNTQPSEAINQWRERHDLEISDRDRKDEQEKVELQEDAIKHIDNFYDEYNRKKQQNLDSVKEEAEKYLKERNEFFEQDNTVWDRVFQLINVDDANVISGRDRSKFKEILQKLKGNTSVPGA</sequence>
<dbReference type="GO" id="GO:0071439">
    <property type="term" value="C:clathrin complex"/>
    <property type="evidence" value="ECO:0007669"/>
    <property type="project" value="EnsemblFungi"/>
</dbReference>
<dbReference type="GO" id="GO:0065003">
    <property type="term" value="P:protein-containing complex assembly"/>
    <property type="evidence" value="ECO:0007669"/>
    <property type="project" value="EnsemblFungi"/>
</dbReference>
<dbReference type="GO" id="GO:0030130">
    <property type="term" value="C:clathrin coat of trans-Golgi network vesicle"/>
    <property type="evidence" value="ECO:0007669"/>
    <property type="project" value="InterPro"/>
</dbReference>
<feature type="region of interest" description="Disordered" evidence="8">
    <location>
        <begin position="41"/>
        <end position="98"/>
    </location>
</feature>
<evidence type="ECO:0000256" key="4">
    <source>
        <dbReference type="ARBA" id="ARBA00023176"/>
    </source>
</evidence>
<evidence type="ECO:0000256" key="2">
    <source>
        <dbReference type="ARBA" id="ARBA00005263"/>
    </source>
</evidence>
<dbReference type="eggNOG" id="KOG4031">
    <property type="taxonomic scope" value="Eukaryota"/>
</dbReference>
<dbReference type="InParanoid" id="A7TKD6"/>
<dbReference type="GO" id="GO:0005198">
    <property type="term" value="F:structural molecule activity"/>
    <property type="evidence" value="ECO:0007669"/>
    <property type="project" value="InterPro"/>
</dbReference>
<evidence type="ECO:0000256" key="1">
    <source>
        <dbReference type="ARBA" id="ARBA00004180"/>
    </source>
</evidence>
<name>A7TKD6_VANPO</name>
<dbReference type="KEGG" id="vpo:Kpol_538p23"/>
<keyword evidence="3 6" id="KW-0472">Membrane</keyword>
<dbReference type="GO" id="GO:0072583">
    <property type="term" value="P:clathrin-dependent endocytosis"/>
    <property type="evidence" value="ECO:0007669"/>
    <property type="project" value="TreeGrafter"/>
</dbReference>
<dbReference type="RefSeq" id="XP_001645121.1">
    <property type="nucleotide sequence ID" value="XM_001645071.1"/>
</dbReference>
<dbReference type="EMBL" id="DS480407">
    <property type="protein sequence ID" value="EDO17263.1"/>
    <property type="molecule type" value="Genomic_DNA"/>
</dbReference>
<dbReference type="GeneID" id="5545469"/>
<accession>A7TKD6</accession>
<dbReference type="STRING" id="436907.A7TKD6"/>
<evidence type="ECO:0000256" key="6">
    <source>
        <dbReference type="RuleBase" id="RU363137"/>
    </source>
</evidence>
<dbReference type="InterPro" id="IPR000996">
    <property type="entry name" value="Clathrin_L-chain"/>
</dbReference>
<dbReference type="OMA" id="HIDEFYE"/>
<dbReference type="AlphaFoldDB" id="A7TKD6"/>
<dbReference type="Pfam" id="PF01086">
    <property type="entry name" value="Clathrin_lg_ch"/>
    <property type="match status" value="1"/>
</dbReference>
<evidence type="ECO:0000256" key="8">
    <source>
        <dbReference type="SAM" id="MobiDB-lite"/>
    </source>
</evidence>
<dbReference type="OrthoDB" id="5512at2759"/>
<evidence type="ECO:0000313" key="9">
    <source>
        <dbReference type="EMBL" id="EDO17263.1"/>
    </source>
</evidence>
<evidence type="ECO:0000256" key="5">
    <source>
        <dbReference type="ARBA" id="ARBA00023329"/>
    </source>
</evidence>
<dbReference type="PANTHER" id="PTHR10639">
    <property type="entry name" value="CLATHRIN LIGHT CHAIN"/>
    <property type="match status" value="1"/>
</dbReference>
<dbReference type="GO" id="GO:0005802">
    <property type="term" value="C:trans-Golgi network"/>
    <property type="evidence" value="ECO:0007669"/>
    <property type="project" value="EnsemblFungi"/>
</dbReference>
<gene>
    <name evidence="9" type="ORF">Kpol_538p23</name>
</gene>
<dbReference type="PANTHER" id="PTHR10639:SF7">
    <property type="entry name" value="CLATHRIN LIGHT CHAIN"/>
    <property type="match status" value="1"/>
</dbReference>
<dbReference type="GO" id="GO:0030132">
    <property type="term" value="C:clathrin coat of coated pit"/>
    <property type="evidence" value="ECO:0007669"/>
    <property type="project" value="InterPro"/>
</dbReference>
<dbReference type="Proteomes" id="UP000000267">
    <property type="component" value="Unassembled WGS sequence"/>
</dbReference>
<protein>
    <recommendedName>
        <fullName evidence="6">Clathrin light chain</fullName>
    </recommendedName>
</protein>
<dbReference type="FunCoup" id="A7TKD6">
    <property type="interactions" value="404"/>
</dbReference>